<evidence type="ECO:0000313" key="6">
    <source>
        <dbReference type="EMBL" id="BDA77986.1"/>
    </source>
</evidence>
<dbReference type="Gene3D" id="3.90.1590.10">
    <property type="entry name" value="glutathione-dependent formaldehyde- activating enzyme (gfa)"/>
    <property type="match status" value="1"/>
</dbReference>
<dbReference type="InterPro" id="IPR011057">
    <property type="entry name" value="Mss4-like_sf"/>
</dbReference>
<dbReference type="RefSeq" id="WP_109018637.1">
    <property type="nucleotide sequence ID" value="NZ_AP025028.1"/>
</dbReference>
<gene>
    <name evidence="6" type="ORF">LPTSP3_g09160</name>
</gene>
<organism evidence="6 7">
    <name type="scientific">Leptospira kobayashii</name>
    <dbReference type="NCBI Taxonomy" id="1917830"/>
    <lineage>
        <taxon>Bacteria</taxon>
        <taxon>Pseudomonadati</taxon>
        <taxon>Spirochaetota</taxon>
        <taxon>Spirochaetia</taxon>
        <taxon>Leptospirales</taxon>
        <taxon>Leptospiraceae</taxon>
        <taxon>Leptospira</taxon>
    </lineage>
</organism>
<evidence type="ECO:0000256" key="4">
    <source>
        <dbReference type="ARBA" id="ARBA00023239"/>
    </source>
</evidence>
<dbReference type="PROSITE" id="PS51891">
    <property type="entry name" value="CENP_V_GFA"/>
    <property type="match status" value="1"/>
</dbReference>
<dbReference type="Pfam" id="PF04828">
    <property type="entry name" value="GFA"/>
    <property type="match status" value="1"/>
</dbReference>
<comment type="similarity">
    <text evidence="1">Belongs to the Gfa family.</text>
</comment>
<keyword evidence="7" id="KW-1185">Reference proteome</keyword>
<dbReference type="PANTHER" id="PTHR33337:SF40">
    <property type="entry name" value="CENP-V_GFA DOMAIN-CONTAINING PROTEIN-RELATED"/>
    <property type="match status" value="1"/>
</dbReference>
<protein>
    <recommendedName>
        <fullName evidence="5">CENP-V/GFA domain-containing protein</fullName>
    </recommendedName>
</protein>
<reference evidence="6 7" key="1">
    <citation type="submission" date="2021-08" db="EMBL/GenBank/DDBJ databases">
        <title>Complete genome sequence of Leptospira kobayashii strain E30.</title>
        <authorList>
            <person name="Nakao R."/>
            <person name="Nakamura S."/>
            <person name="Masuzawa T."/>
            <person name="Koizumi N."/>
        </authorList>
    </citation>
    <scope>NUCLEOTIDE SEQUENCE [LARGE SCALE GENOMIC DNA]</scope>
    <source>
        <strain evidence="6 7">E30</strain>
    </source>
</reference>
<evidence type="ECO:0000256" key="1">
    <source>
        <dbReference type="ARBA" id="ARBA00005495"/>
    </source>
</evidence>
<dbReference type="PANTHER" id="PTHR33337">
    <property type="entry name" value="GFA DOMAIN-CONTAINING PROTEIN"/>
    <property type="match status" value="1"/>
</dbReference>
<accession>A0ABM7UH83</accession>
<evidence type="ECO:0000256" key="2">
    <source>
        <dbReference type="ARBA" id="ARBA00022723"/>
    </source>
</evidence>
<keyword evidence="2" id="KW-0479">Metal-binding</keyword>
<dbReference type="EMBL" id="AP025028">
    <property type="protein sequence ID" value="BDA77986.1"/>
    <property type="molecule type" value="Genomic_DNA"/>
</dbReference>
<sequence>MTNSKLSILMIKIQYKNNGQVKRRSKFMDSNYSGSCLCGKIRYEFGKFKTNPNHCHCSMCRKFHGAAYGTYGMVGLKDFVWTEGEEFLKKYQSSSDVERGFCSVCGSSLYYRRTTQEKYIDIAIGTLDQDLKTENLPTQHIFVQNKPNWYQIDDKLEKYSGFPERKT</sequence>
<dbReference type="SUPFAM" id="SSF51316">
    <property type="entry name" value="Mss4-like"/>
    <property type="match status" value="1"/>
</dbReference>
<keyword evidence="4" id="KW-0456">Lyase</keyword>
<proteinExistence type="inferred from homology"/>
<feature type="domain" description="CENP-V/GFA" evidence="5">
    <location>
        <begin position="32"/>
        <end position="151"/>
    </location>
</feature>
<dbReference type="Proteomes" id="UP000245263">
    <property type="component" value="Chromosome 1"/>
</dbReference>
<evidence type="ECO:0000256" key="3">
    <source>
        <dbReference type="ARBA" id="ARBA00022833"/>
    </source>
</evidence>
<dbReference type="InterPro" id="IPR006913">
    <property type="entry name" value="CENP-V/GFA"/>
</dbReference>
<keyword evidence="3" id="KW-0862">Zinc</keyword>
<evidence type="ECO:0000259" key="5">
    <source>
        <dbReference type="PROSITE" id="PS51891"/>
    </source>
</evidence>
<evidence type="ECO:0000313" key="7">
    <source>
        <dbReference type="Proteomes" id="UP000245263"/>
    </source>
</evidence>
<name>A0ABM7UH83_9LEPT</name>